<dbReference type="EMBL" id="JAZHXI010000001">
    <property type="protein sequence ID" value="KAL2075374.1"/>
    <property type="molecule type" value="Genomic_DNA"/>
</dbReference>
<keyword evidence="2" id="KW-1185">Reference proteome</keyword>
<comment type="caution">
    <text evidence="1">The sequence shown here is derived from an EMBL/GenBank/DDBJ whole genome shotgun (WGS) entry which is preliminary data.</text>
</comment>
<protein>
    <submittedName>
        <fullName evidence="1">Uncharacterized protein</fullName>
    </submittedName>
</protein>
<sequence>MSGSTVLCTDSRTVRLSYAGLYHVFSVIFGIRCAVGDWLSPSCRQPLPLPKMATPTQKPCHLIKMSLLLIPHELRDQILALVVLSTVISPPHSPANPEEREQLKDANCNGWFGGSGVLYQKDTQLSGIPTLGVNKQLRDETLSVLERFKLGGLRSYKLDVMVFEDSQLWPTWLNVPTTTSRVEEVHATFRIHGASPTRSNGFRGGDGGPPLITWSFFNLLERFLLVGPMSKQHKCHDRHIKIRHLILDFRTPDVPAEMLAPDIGQNKLAVLRRRSGINYIRHPKSVLDFVGGFLGWLSGTRERGIVSVCYERVGRITLTLDGVVIEERDITPCVSNMNSVSSEIGQQLPPVFEDWDLKNSYTPEDIEWDKERQKMTSWCE</sequence>
<evidence type="ECO:0000313" key="1">
    <source>
        <dbReference type="EMBL" id="KAL2075374.1"/>
    </source>
</evidence>
<name>A0ABR4CZP1_9HELO</name>
<evidence type="ECO:0000313" key="2">
    <source>
        <dbReference type="Proteomes" id="UP001595075"/>
    </source>
</evidence>
<gene>
    <name evidence="1" type="ORF">VTL71DRAFT_317</name>
</gene>
<reference evidence="1 2" key="1">
    <citation type="journal article" date="2024" name="Commun. Biol.">
        <title>Comparative genomic analysis of thermophilic fungi reveals convergent evolutionary adaptations and gene losses.</title>
        <authorList>
            <person name="Steindorff A.S."/>
            <person name="Aguilar-Pontes M.V."/>
            <person name="Robinson A.J."/>
            <person name="Andreopoulos B."/>
            <person name="LaButti K."/>
            <person name="Kuo A."/>
            <person name="Mondo S."/>
            <person name="Riley R."/>
            <person name="Otillar R."/>
            <person name="Haridas S."/>
            <person name="Lipzen A."/>
            <person name="Grimwood J."/>
            <person name="Schmutz J."/>
            <person name="Clum A."/>
            <person name="Reid I.D."/>
            <person name="Moisan M.C."/>
            <person name="Butler G."/>
            <person name="Nguyen T.T.M."/>
            <person name="Dewar K."/>
            <person name="Conant G."/>
            <person name="Drula E."/>
            <person name="Henrissat B."/>
            <person name="Hansel C."/>
            <person name="Singer S."/>
            <person name="Hutchinson M.I."/>
            <person name="de Vries R.P."/>
            <person name="Natvig D.O."/>
            <person name="Powell A.J."/>
            <person name="Tsang A."/>
            <person name="Grigoriev I.V."/>
        </authorList>
    </citation>
    <scope>NUCLEOTIDE SEQUENCE [LARGE SCALE GENOMIC DNA]</scope>
    <source>
        <strain evidence="1 2">CBS 494.80</strain>
    </source>
</reference>
<accession>A0ABR4CZP1</accession>
<dbReference type="Proteomes" id="UP001595075">
    <property type="component" value="Unassembled WGS sequence"/>
</dbReference>
<proteinExistence type="predicted"/>
<organism evidence="1 2">
    <name type="scientific">Oculimacula yallundae</name>
    <dbReference type="NCBI Taxonomy" id="86028"/>
    <lineage>
        <taxon>Eukaryota</taxon>
        <taxon>Fungi</taxon>
        <taxon>Dikarya</taxon>
        <taxon>Ascomycota</taxon>
        <taxon>Pezizomycotina</taxon>
        <taxon>Leotiomycetes</taxon>
        <taxon>Helotiales</taxon>
        <taxon>Ploettnerulaceae</taxon>
        <taxon>Oculimacula</taxon>
    </lineage>
</organism>